<dbReference type="RefSeq" id="WP_179552554.1">
    <property type="nucleotide sequence ID" value="NZ_JACCFI010000001.1"/>
</dbReference>
<proteinExistence type="predicted"/>
<organism evidence="1 2">
    <name type="scientific">Agromyces hippuratus</name>
    <dbReference type="NCBI Taxonomy" id="286438"/>
    <lineage>
        <taxon>Bacteria</taxon>
        <taxon>Bacillati</taxon>
        <taxon>Actinomycetota</taxon>
        <taxon>Actinomycetes</taxon>
        <taxon>Micrococcales</taxon>
        <taxon>Microbacteriaceae</taxon>
        <taxon>Agromyces</taxon>
    </lineage>
</organism>
<evidence type="ECO:0000313" key="2">
    <source>
        <dbReference type="Proteomes" id="UP000549066"/>
    </source>
</evidence>
<dbReference type="AlphaFoldDB" id="A0A852X5J7"/>
<dbReference type="Proteomes" id="UP000549066">
    <property type="component" value="Unassembled WGS sequence"/>
</dbReference>
<evidence type="ECO:0000313" key="1">
    <source>
        <dbReference type="EMBL" id="NYG22794.1"/>
    </source>
</evidence>
<keyword evidence="2" id="KW-1185">Reference proteome</keyword>
<protein>
    <submittedName>
        <fullName evidence="1">Uncharacterized protein</fullName>
    </submittedName>
</protein>
<name>A0A852X5J7_9MICO</name>
<sequence>MATGPPPGLGQRTTTTITLDARMWSEAVRGRVQGLDQLAISLGCAQAGRPQVAERDTHRDRIDTGGVANGCRWVSSRPRGHVHRGAMFSFPAALEHYTDDRYMEQCSTEFEQCWVTGIIPERDCKIMTVTIGYASDNEQLTPDHVQTLRFSDVVAGETVAAVSGNDDYSLAWVVDVTCHNRSE</sequence>
<reference evidence="1 2" key="1">
    <citation type="submission" date="2020-07" db="EMBL/GenBank/DDBJ databases">
        <title>Sequencing the genomes of 1000 actinobacteria strains.</title>
        <authorList>
            <person name="Klenk H.-P."/>
        </authorList>
    </citation>
    <scope>NUCLEOTIDE SEQUENCE [LARGE SCALE GENOMIC DNA]</scope>
    <source>
        <strain evidence="1 2">DSM 8598</strain>
    </source>
</reference>
<dbReference type="EMBL" id="JACCFI010000001">
    <property type="protein sequence ID" value="NYG22794.1"/>
    <property type="molecule type" value="Genomic_DNA"/>
</dbReference>
<accession>A0A852X5J7</accession>
<comment type="caution">
    <text evidence="1">The sequence shown here is derived from an EMBL/GenBank/DDBJ whole genome shotgun (WGS) entry which is preliminary data.</text>
</comment>
<gene>
    <name evidence="1" type="ORF">BJY17_003541</name>
</gene>